<name>A0A3D9MZR0_9FLAO</name>
<dbReference type="AlphaFoldDB" id="A0A3D9MZR0"/>
<dbReference type="InterPro" id="IPR018673">
    <property type="entry name" value="DUF2141"/>
</dbReference>
<dbReference type="Pfam" id="PF09912">
    <property type="entry name" value="DUF2141"/>
    <property type="match status" value="1"/>
</dbReference>
<evidence type="ECO:0000313" key="3">
    <source>
        <dbReference type="Proteomes" id="UP000256919"/>
    </source>
</evidence>
<dbReference type="EMBL" id="QREI01000003">
    <property type="protein sequence ID" value="REE24837.1"/>
    <property type="molecule type" value="Genomic_DNA"/>
</dbReference>
<dbReference type="Proteomes" id="UP000256919">
    <property type="component" value="Unassembled WGS sequence"/>
</dbReference>
<gene>
    <name evidence="2" type="ORF">DFQ09_103143</name>
</gene>
<keyword evidence="1" id="KW-0732">Signal</keyword>
<evidence type="ECO:0000313" key="2">
    <source>
        <dbReference type="EMBL" id="REE24837.1"/>
    </source>
</evidence>
<protein>
    <submittedName>
        <fullName evidence="2">Uncharacterized protein (DUF2141 family)</fullName>
    </submittedName>
</protein>
<dbReference type="RefSeq" id="WP_115809133.1">
    <property type="nucleotide sequence ID" value="NZ_JABFDI010000003.1"/>
</dbReference>
<dbReference type="OrthoDB" id="9788332at2"/>
<proteinExistence type="predicted"/>
<evidence type="ECO:0000256" key="1">
    <source>
        <dbReference type="SAM" id="SignalP"/>
    </source>
</evidence>
<sequence length="140" mass="15698">MNILIKMTVIALISVISFQLDAQEKYAITVTVVEADNNKGKMFIALYNSEIDFLETSYKGTMSKIENKKCTVTFDDIPQGTYAVSIFHDENDNGKLDTNFFGIPTEDYGCSNDAKGFMGPPKWADAKFELKDDKTLTIKL</sequence>
<feature type="chain" id="PRO_5017693357" evidence="1">
    <location>
        <begin position="23"/>
        <end position="140"/>
    </location>
</feature>
<keyword evidence="3" id="KW-1185">Reference proteome</keyword>
<comment type="caution">
    <text evidence="2">The sequence shown here is derived from an EMBL/GenBank/DDBJ whole genome shotgun (WGS) entry which is preliminary data.</text>
</comment>
<accession>A0A3D9MZR0</accession>
<organism evidence="2 3">
    <name type="scientific">Winogradskyella pacifica</name>
    <dbReference type="NCBI Taxonomy" id="664642"/>
    <lineage>
        <taxon>Bacteria</taxon>
        <taxon>Pseudomonadati</taxon>
        <taxon>Bacteroidota</taxon>
        <taxon>Flavobacteriia</taxon>
        <taxon>Flavobacteriales</taxon>
        <taxon>Flavobacteriaceae</taxon>
        <taxon>Winogradskyella</taxon>
    </lineage>
</organism>
<feature type="signal peptide" evidence="1">
    <location>
        <begin position="1"/>
        <end position="22"/>
    </location>
</feature>
<reference evidence="2 3" key="1">
    <citation type="submission" date="2018-07" db="EMBL/GenBank/DDBJ databases">
        <title>Genomic Encyclopedia of Type Strains, Phase III (KMG-III): the genomes of soil and plant-associated and newly described type strains.</title>
        <authorList>
            <person name="Whitman W."/>
        </authorList>
    </citation>
    <scope>NUCLEOTIDE SEQUENCE [LARGE SCALE GENOMIC DNA]</scope>
    <source>
        <strain evidence="2 3">CECT 7948</strain>
    </source>
</reference>